<name>A0A9W4TKC5_9FLAO</name>
<gene>
    <name evidence="2" type="ORF">TRV642_3905</name>
</gene>
<evidence type="ECO:0000313" key="2">
    <source>
        <dbReference type="EMBL" id="CAI2768641.1"/>
    </source>
</evidence>
<reference evidence="2" key="1">
    <citation type="submission" date="2022-09" db="EMBL/GenBank/DDBJ databases">
        <authorList>
            <person name="Duchaud E."/>
        </authorList>
    </citation>
    <scope>NUCLEOTIDE SEQUENCE</scope>
    <source>
        <strain evidence="2">TRV642</strain>
    </source>
</reference>
<dbReference type="Proteomes" id="UP001152749">
    <property type="component" value="Chromosome"/>
</dbReference>
<evidence type="ECO:0000313" key="3">
    <source>
        <dbReference type="Proteomes" id="UP001152749"/>
    </source>
</evidence>
<dbReference type="Pfam" id="PF22292">
    <property type="entry name" value="DUF6965"/>
    <property type="match status" value="1"/>
</dbReference>
<proteinExistence type="predicted"/>
<accession>A0A9W4TKC5</accession>
<dbReference type="RefSeq" id="WP_230001300.1">
    <property type="nucleotide sequence ID" value="NZ_OX336425.1"/>
</dbReference>
<dbReference type="InterPro" id="IPR054238">
    <property type="entry name" value="DUF6965"/>
</dbReference>
<sequence length="80" mass="9569">MTPEEIKRYFEATPPPEEVELKPWAKITDSQLFLKSCFLTIYHYKGDLEMCPAWWHLKEFYVLVKRMAQEAKSEKPTEES</sequence>
<protein>
    <recommendedName>
        <fullName evidence="1">DUF6965 domain-containing protein</fullName>
    </recommendedName>
</protein>
<evidence type="ECO:0000259" key="1">
    <source>
        <dbReference type="Pfam" id="PF22292"/>
    </source>
</evidence>
<dbReference type="EMBL" id="OX336425">
    <property type="protein sequence ID" value="CAI2768641.1"/>
    <property type="molecule type" value="Genomic_DNA"/>
</dbReference>
<feature type="domain" description="DUF6965" evidence="1">
    <location>
        <begin position="1"/>
        <end position="64"/>
    </location>
</feature>
<organism evidence="2 3">
    <name type="scientific">Flavobacterium collinsii</name>
    <dbReference type="NCBI Taxonomy" id="1114861"/>
    <lineage>
        <taxon>Bacteria</taxon>
        <taxon>Pseudomonadati</taxon>
        <taxon>Bacteroidota</taxon>
        <taxon>Flavobacteriia</taxon>
        <taxon>Flavobacteriales</taxon>
        <taxon>Flavobacteriaceae</taxon>
        <taxon>Flavobacterium</taxon>
    </lineage>
</organism>
<dbReference type="AlphaFoldDB" id="A0A9W4TKC5"/>
<dbReference type="KEGG" id="fcs:TRV642_3905"/>